<dbReference type="InterPro" id="IPR021123">
    <property type="entry name" value="T3SS_needle-like"/>
</dbReference>
<keyword evidence="2" id="KW-1185">Reference proteome</keyword>
<evidence type="ECO:0000313" key="2">
    <source>
        <dbReference type="Proteomes" id="UP001429580"/>
    </source>
</evidence>
<dbReference type="SUPFAM" id="SSF140129">
    <property type="entry name" value="MxiH-like"/>
    <property type="match status" value="1"/>
</dbReference>
<sequence>MAITQFDAGAAIRSSLTPATIANKDTFKLPEEDGLDLIWAQSHMGEQMRSIEAEIQAIEANANLSDTERMFAMQIAMNTWSAISNLRTNIIKSVADTLKGIVRNIQ</sequence>
<dbReference type="Pfam" id="PF09392">
    <property type="entry name" value="T3SS_needle_F"/>
    <property type="match status" value="1"/>
</dbReference>
<protein>
    <submittedName>
        <fullName evidence="1">Type III secretion apparatus needle protein</fullName>
    </submittedName>
</protein>
<name>A0ABX0V2H0_9HYPH</name>
<gene>
    <name evidence="1" type="ORF">FHS82_003266</name>
</gene>
<dbReference type="RefSeq" id="WP_166954704.1">
    <property type="nucleotide sequence ID" value="NZ_JAASQI010000008.1"/>
</dbReference>
<dbReference type="EMBL" id="JAASQI010000008">
    <property type="protein sequence ID" value="NIJ59411.1"/>
    <property type="molecule type" value="Genomic_DNA"/>
</dbReference>
<dbReference type="Gene3D" id="1.20.58.90">
    <property type="match status" value="1"/>
</dbReference>
<proteinExistence type="predicted"/>
<accession>A0ABX0V2H0</accession>
<organism evidence="1 2">
    <name type="scientific">Pseudochelatococcus lubricantis</name>
    <dbReference type="NCBI Taxonomy" id="1538102"/>
    <lineage>
        <taxon>Bacteria</taxon>
        <taxon>Pseudomonadati</taxon>
        <taxon>Pseudomonadota</taxon>
        <taxon>Alphaproteobacteria</taxon>
        <taxon>Hyphomicrobiales</taxon>
        <taxon>Chelatococcaceae</taxon>
        <taxon>Pseudochelatococcus</taxon>
    </lineage>
</organism>
<comment type="caution">
    <text evidence="1">The sequence shown here is derived from an EMBL/GenBank/DDBJ whole genome shotgun (WGS) entry which is preliminary data.</text>
</comment>
<dbReference type="InterPro" id="IPR037203">
    <property type="entry name" value="T3SS_needle-like_sf"/>
</dbReference>
<dbReference type="Proteomes" id="UP001429580">
    <property type="component" value="Unassembled WGS sequence"/>
</dbReference>
<evidence type="ECO:0000313" key="1">
    <source>
        <dbReference type="EMBL" id="NIJ59411.1"/>
    </source>
</evidence>
<reference evidence="1 2" key="1">
    <citation type="submission" date="2020-03" db="EMBL/GenBank/DDBJ databases">
        <title>Genomic Encyclopedia of Type Strains, Phase IV (KMG-IV): sequencing the most valuable type-strain genomes for metagenomic binning, comparative biology and taxonomic classification.</title>
        <authorList>
            <person name="Goeker M."/>
        </authorList>
    </citation>
    <scope>NUCLEOTIDE SEQUENCE [LARGE SCALE GENOMIC DNA]</scope>
    <source>
        <strain evidence="1 2">DSM 103870</strain>
    </source>
</reference>